<dbReference type="PANTHER" id="PTHR35803:SF2">
    <property type="entry name" value="RETAINING ALPHA-GALACTOSIDASE"/>
    <property type="match status" value="1"/>
</dbReference>
<dbReference type="InterPro" id="IPR013780">
    <property type="entry name" value="Glyco_hydro_b"/>
</dbReference>
<dbReference type="Pfam" id="PF14508">
    <property type="entry name" value="GH97_N"/>
    <property type="match status" value="1"/>
</dbReference>
<keyword evidence="3" id="KW-0732">Signal</keyword>
<sequence>MKTPSLIAAALALAAAGAQAADLVVTSPDGRIALRIADDASSFGISRGGETVIAPSPLGLELDGQPAFGLLKLESRQDSKVDQVVPLVATKAASARDHYVGTTLAFREAGSGRRLFIDARAYDDGVAFRYRMASTDPVKLRSERTTFVPAGDPACLVTPVDGGHEAQFERQRISQLKADAAFDVPVVCATPSGRTHYAITQAHLQGYTGASFRREGEALRLQLSAEPGRPGPAFVSTGGLTTAWRAVMMADRAGDLIASQLVGNLNPAPDHDKFGDFSWVQPGKTSWDWWSGPLEGVKPDLAAYKRFIDFAAESGFRYHLIDAGWSHGAGPCCEALPSTDIARAADGIDMPALVRYAADKGVGLLLWVHWQHLAPRIDEVLDTYARWGIKGIKVDFMNRDDQDMVAFYQRVAEATAKRHLLLDFHGAYVPAGLQRTYPNFITQEGVLGAEWNKMDRRVTPRHNLMLPYTRMLTGPMDYTPGGFRNATPQTFEIRAVMPLTQTTRGQALAMYVVYDSPLQMVSDDPSNYRGEAGFDFIKRVPTAWDETRFIQGEPGQDIVLARRSGKTWYLGAMTSDEARTEKVSLGFLPPGRWKATVWQDGEGVRQVQRSERRVTRQDVLSLPLSAAGGAAVILEPAP</sequence>
<dbReference type="RefSeq" id="WP_233394253.1">
    <property type="nucleotide sequence ID" value="NZ_JAJTWT010000010.1"/>
</dbReference>
<dbReference type="InterPro" id="IPR052720">
    <property type="entry name" value="Glycosyl_hydrolase_97"/>
</dbReference>
<dbReference type="InterPro" id="IPR013785">
    <property type="entry name" value="Aldolase_TIM"/>
</dbReference>
<keyword evidence="1 7" id="KW-0378">Hydrolase</keyword>
<dbReference type="Gene3D" id="2.60.40.1180">
    <property type="entry name" value="Golgi alpha-mannosidase II"/>
    <property type="match status" value="1"/>
</dbReference>
<dbReference type="EMBL" id="JAJTWT010000010">
    <property type="protein sequence ID" value="MCE4539736.1"/>
    <property type="molecule type" value="Genomic_DNA"/>
</dbReference>
<feature type="domain" description="Glycosyl-hydrolase 97 C-terminal oligomerisation" evidence="6">
    <location>
        <begin position="543"/>
        <end position="634"/>
    </location>
</feature>
<dbReference type="Gene3D" id="2.70.98.10">
    <property type="match status" value="1"/>
</dbReference>
<evidence type="ECO:0000259" key="6">
    <source>
        <dbReference type="Pfam" id="PF14509"/>
    </source>
</evidence>
<keyword evidence="8" id="KW-1185">Reference proteome</keyword>
<feature type="signal peptide" evidence="3">
    <location>
        <begin position="1"/>
        <end position="20"/>
    </location>
</feature>
<name>A0ABS8XMB4_9BURK</name>
<comment type="caution">
    <text evidence="7">The sequence shown here is derived from an EMBL/GenBank/DDBJ whole genome shotgun (WGS) entry which is preliminary data.</text>
</comment>
<evidence type="ECO:0000259" key="4">
    <source>
        <dbReference type="Pfam" id="PF10566"/>
    </source>
</evidence>
<dbReference type="SUPFAM" id="SSF51445">
    <property type="entry name" value="(Trans)glycosidases"/>
    <property type="match status" value="1"/>
</dbReference>
<dbReference type="GO" id="GO:0016787">
    <property type="term" value="F:hydrolase activity"/>
    <property type="evidence" value="ECO:0007669"/>
    <property type="project" value="UniProtKB-KW"/>
</dbReference>
<dbReference type="InterPro" id="IPR019563">
    <property type="entry name" value="GH97_catalytic"/>
</dbReference>
<accession>A0ABS8XMB4</accession>
<evidence type="ECO:0000256" key="3">
    <source>
        <dbReference type="SAM" id="SignalP"/>
    </source>
</evidence>
<evidence type="ECO:0000313" key="8">
    <source>
        <dbReference type="Proteomes" id="UP001201463"/>
    </source>
</evidence>
<feature type="chain" id="PRO_5045797713" evidence="3">
    <location>
        <begin position="21"/>
        <end position="638"/>
    </location>
</feature>
<dbReference type="Gene3D" id="3.20.20.70">
    <property type="entry name" value="Aldolase class I"/>
    <property type="match status" value="1"/>
</dbReference>
<dbReference type="PANTHER" id="PTHR35803">
    <property type="entry name" value="GLUCAN 1,4-ALPHA-GLUCOSIDASE SUSB-RELATED"/>
    <property type="match status" value="1"/>
</dbReference>
<dbReference type="Proteomes" id="UP001201463">
    <property type="component" value="Unassembled WGS sequence"/>
</dbReference>
<dbReference type="InterPro" id="IPR029486">
    <property type="entry name" value="GH97_N"/>
</dbReference>
<dbReference type="Pfam" id="PF10566">
    <property type="entry name" value="Glyco_hydro_97"/>
    <property type="match status" value="1"/>
</dbReference>
<feature type="domain" description="Glycosyl-hydrolase 97 N-terminal" evidence="5">
    <location>
        <begin position="25"/>
        <end position="266"/>
    </location>
</feature>
<reference evidence="7 8" key="1">
    <citation type="submission" date="2021-12" db="EMBL/GenBank/DDBJ databases">
        <title>Genome seq of p7.</title>
        <authorList>
            <person name="Seo T."/>
        </authorList>
    </citation>
    <scope>NUCLEOTIDE SEQUENCE [LARGE SCALE GENOMIC DNA]</scope>
    <source>
        <strain evidence="7 8">P7</strain>
    </source>
</reference>
<dbReference type="InterPro" id="IPR029483">
    <property type="entry name" value="GH97_C"/>
</dbReference>
<proteinExistence type="predicted"/>
<evidence type="ECO:0000313" key="7">
    <source>
        <dbReference type="EMBL" id="MCE4539736.1"/>
    </source>
</evidence>
<keyword evidence="2" id="KW-0326">Glycosidase</keyword>
<gene>
    <name evidence="7" type="ORF">LXT12_21020</name>
</gene>
<dbReference type="InterPro" id="IPR017853">
    <property type="entry name" value="GH"/>
</dbReference>
<feature type="domain" description="Glycosyl-hydrolase 97 catalytic" evidence="4">
    <location>
        <begin position="300"/>
        <end position="446"/>
    </location>
</feature>
<dbReference type="Pfam" id="PF14509">
    <property type="entry name" value="GH97_C"/>
    <property type="match status" value="1"/>
</dbReference>
<organism evidence="7 8">
    <name type="scientific">Pelomonas caseinilytica</name>
    <dbReference type="NCBI Taxonomy" id="2906763"/>
    <lineage>
        <taxon>Bacteria</taxon>
        <taxon>Pseudomonadati</taxon>
        <taxon>Pseudomonadota</taxon>
        <taxon>Betaproteobacteria</taxon>
        <taxon>Burkholderiales</taxon>
        <taxon>Sphaerotilaceae</taxon>
        <taxon>Roseateles</taxon>
    </lineage>
</organism>
<dbReference type="InterPro" id="IPR014718">
    <property type="entry name" value="GH-type_carb-bd"/>
</dbReference>
<protein>
    <submittedName>
        <fullName evidence="7">Glycoside hydrolase family 97 protein</fullName>
    </submittedName>
</protein>
<evidence type="ECO:0000259" key="5">
    <source>
        <dbReference type="Pfam" id="PF14508"/>
    </source>
</evidence>
<evidence type="ECO:0000256" key="2">
    <source>
        <dbReference type="ARBA" id="ARBA00023295"/>
    </source>
</evidence>
<evidence type="ECO:0000256" key="1">
    <source>
        <dbReference type="ARBA" id="ARBA00022801"/>
    </source>
</evidence>